<accession>A0A6B0SEY4</accession>
<name>A0A6B0SEY4_9EURY</name>
<reference evidence="1 2" key="1">
    <citation type="submission" date="2019-12" db="EMBL/GenBank/DDBJ databases">
        <title>Isolation and characterization of three novel carbon monoxide-oxidizing members of Halobacteria from salione crusts and soils.</title>
        <authorList>
            <person name="Myers M.R."/>
            <person name="King G.M."/>
        </authorList>
    </citation>
    <scope>NUCLEOTIDE SEQUENCE [LARGE SCALE GENOMIC DNA]</scope>
    <source>
        <strain evidence="1 2">PCN9</strain>
    </source>
</reference>
<evidence type="ECO:0000313" key="2">
    <source>
        <dbReference type="Proteomes" id="UP000471521"/>
    </source>
</evidence>
<gene>
    <name evidence="1" type="ORF">GRX66_06740</name>
</gene>
<keyword evidence="2" id="KW-1185">Reference proteome</keyword>
<proteinExistence type="predicted"/>
<sequence length="65" mass="6826">MSAEQTTLGAFAPDLSGLTPAERDAFQAVRCGDDGPREYARKTDRSPGTVSNLLARAEAKLEGSA</sequence>
<dbReference type="Proteomes" id="UP000471521">
    <property type="component" value="Unassembled WGS sequence"/>
</dbReference>
<dbReference type="EMBL" id="WUUU01000037">
    <property type="protein sequence ID" value="MXR20314.1"/>
    <property type="molecule type" value="Genomic_DNA"/>
</dbReference>
<dbReference type="SUPFAM" id="SSF88659">
    <property type="entry name" value="Sigma3 and sigma4 domains of RNA polymerase sigma factors"/>
    <property type="match status" value="1"/>
</dbReference>
<dbReference type="Gene3D" id="1.10.10.10">
    <property type="entry name" value="Winged helix-like DNA-binding domain superfamily/Winged helix DNA-binding domain"/>
    <property type="match status" value="1"/>
</dbReference>
<dbReference type="RefSeq" id="WP_325063987.1">
    <property type="nucleotide sequence ID" value="NZ_WUUU01000037.1"/>
</dbReference>
<organism evidence="1 2">
    <name type="scientific">Halobacterium bonnevillei</name>
    <dbReference type="NCBI Taxonomy" id="2692200"/>
    <lineage>
        <taxon>Archaea</taxon>
        <taxon>Methanobacteriati</taxon>
        <taxon>Methanobacteriota</taxon>
        <taxon>Stenosarchaea group</taxon>
        <taxon>Halobacteria</taxon>
        <taxon>Halobacteriales</taxon>
        <taxon>Halobacteriaceae</taxon>
        <taxon>Halobacterium</taxon>
    </lineage>
</organism>
<evidence type="ECO:0000313" key="1">
    <source>
        <dbReference type="EMBL" id="MXR20314.1"/>
    </source>
</evidence>
<dbReference type="InterPro" id="IPR013324">
    <property type="entry name" value="RNA_pol_sigma_r3/r4-like"/>
</dbReference>
<dbReference type="InterPro" id="IPR036388">
    <property type="entry name" value="WH-like_DNA-bd_sf"/>
</dbReference>
<comment type="caution">
    <text evidence="1">The sequence shown here is derived from an EMBL/GenBank/DDBJ whole genome shotgun (WGS) entry which is preliminary data.</text>
</comment>
<protein>
    <submittedName>
        <fullName evidence="1">RNA polymerase subunit sigma-24</fullName>
    </submittedName>
</protein>
<dbReference type="AlphaFoldDB" id="A0A6B0SEY4"/>